<keyword evidence="10" id="KW-1185">Reference proteome</keyword>
<feature type="transmembrane region" description="Helical" evidence="7">
    <location>
        <begin position="149"/>
        <end position="171"/>
    </location>
</feature>
<evidence type="ECO:0000256" key="7">
    <source>
        <dbReference type="SAM" id="Phobius"/>
    </source>
</evidence>
<reference evidence="9 10" key="1">
    <citation type="submission" date="2023-11" db="EMBL/GenBank/DDBJ databases">
        <title>MicrobeMod: A computational toolkit for identifying prokaryotic methylation and restriction-modification with nanopore sequencing.</title>
        <authorList>
            <person name="Crits-Christoph A."/>
            <person name="Kang S.C."/>
            <person name="Lee H."/>
            <person name="Ostrov N."/>
        </authorList>
    </citation>
    <scope>NUCLEOTIDE SEQUENCE [LARGE SCALE GENOMIC DNA]</scope>
    <source>
        <strain evidence="9 10">DSMZ 700</strain>
    </source>
</reference>
<evidence type="ECO:0000259" key="8">
    <source>
        <dbReference type="Pfam" id="PF00482"/>
    </source>
</evidence>
<gene>
    <name evidence="9" type="ORF">SIL87_01620</name>
</gene>
<proteinExistence type="inferred from homology"/>
<comment type="subcellular location">
    <subcellularLocation>
        <location evidence="1">Cell membrane</location>
        <topology evidence="1">Multi-pass membrane protein</topology>
    </subcellularLocation>
</comment>
<evidence type="ECO:0000256" key="5">
    <source>
        <dbReference type="ARBA" id="ARBA00022989"/>
    </source>
</evidence>
<dbReference type="InterPro" id="IPR042094">
    <property type="entry name" value="T2SS_GspF_sf"/>
</dbReference>
<name>A0AAW9DKT5_ACIAO</name>
<dbReference type="RefSeq" id="WP_319612539.1">
    <property type="nucleotide sequence ID" value="NZ_JAWXYB010000006.1"/>
</dbReference>
<comment type="similarity">
    <text evidence="2">Belongs to the GSP F family.</text>
</comment>
<feature type="transmembrane region" description="Helical" evidence="7">
    <location>
        <begin position="197"/>
        <end position="216"/>
    </location>
</feature>
<dbReference type="EMBL" id="JAWXYB010000006">
    <property type="protein sequence ID" value="MDX5929466.1"/>
    <property type="molecule type" value="Genomic_DNA"/>
</dbReference>
<evidence type="ECO:0000256" key="3">
    <source>
        <dbReference type="ARBA" id="ARBA00022475"/>
    </source>
</evidence>
<evidence type="ECO:0000313" key="9">
    <source>
        <dbReference type="EMBL" id="MDX5929466.1"/>
    </source>
</evidence>
<organism evidence="9 10">
    <name type="scientific">Acidiphilium acidophilum</name>
    <name type="common">Thiobacillus acidophilus</name>
    <dbReference type="NCBI Taxonomy" id="76588"/>
    <lineage>
        <taxon>Bacteria</taxon>
        <taxon>Pseudomonadati</taxon>
        <taxon>Pseudomonadota</taxon>
        <taxon>Alphaproteobacteria</taxon>
        <taxon>Acetobacterales</taxon>
        <taxon>Acidocellaceae</taxon>
        <taxon>Acidiphilium</taxon>
    </lineage>
</organism>
<dbReference type="PANTHER" id="PTHR30012">
    <property type="entry name" value="GENERAL SECRETION PATHWAY PROTEIN"/>
    <property type="match status" value="1"/>
</dbReference>
<evidence type="ECO:0000313" key="10">
    <source>
        <dbReference type="Proteomes" id="UP001279553"/>
    </source>
</evidence>
<dbReference type="AlphaFoldDB" id="A0AAW9DKT5"/>
<dbReference type="InterPro" id="IPR003004">
    <property type="entry name" value="GspF/PilC"/>
</dbReference>
<evidence type="ECO:0000256" key="4">
    <source>
        <dbReference type="ARBA" id="ARBA00022692"/>
    </source>
</evidence>
<keyword evidence="6 7" id="KW-0472">Membrane</keyword>
<dbReference type="Proteomes" id="UP001279553">
    <property type="component" value="Unassembled WGS sequence"/>
</dbReference>
<sequence length="378" mass="42377">MNLAMRRARALIDRLTPRSGFKVKGSAFEARLNRLAFSWSVRSALYRHMSVQVGNHIGEIAALETFVRRLKRQKRKSCVAVVEDVIRRMRDGGQLSVALRRWVPMDEALTIAGGETAGRIEQAFDLLVESKARIANVRRTMVSAFTTPLVYLFAIYGMLWAIGTFFLPSIARTVPADAVHGAGALLYTLGNFATGPWMLIPVLLLVGGAGWTTWALPRWTGAQRVTVERFFPFNFYRDIQGYVWLLTFASMLRAGMSDTRVLDDQARFATPWLRQRLIAVRRRMLNGQGLAPALESAGFGFPNPELIDDIGSMSDFDDFPERIMRRAVQWADELEWITKARVRALGFAFDIAMYALMLIVLLGINSLSVQIGNVPGLS</sequence>
<comment type="caution">
    <text evidence="9">The sequence shown here is derived from an EMBL/GenBank/DDBJ whole genome shotgun (WGS) entry which is preliminary data.</text>
</comment>
<dbReference type="Pfam" id="PF00482">
    <property type="entry name" value="T2SSF"/>
    <property type="match status" value="2"/>
</dbReference>
<evidence type="ECO:0000256" key="2">
    <source>
        <dbReference type="ARBA" id="ARBA00005745"/>
    </source>
</evidence>
<feature type="transmembrane region" description="Helical" evidence="7">
    <location>
        <begin position="344"/>
        <end position="364"/>
    </location>
</feature>
<protein>
    <submittedName>
        <fullName evidence="9">Type II secretion system F family protein</fullName>
    </submittedName>
</protein>
<keyword evidence="3" id="KW-1003">Cell membrane</keyword>
<keyword evidence="5 7" id="KW-1133">Transmembrane helix</keyword>
<keyword evidence="4 7" id="KW-0812">Transmembrane</keyword>
<dbReference type="InterPro" id="IPR018076">
    <property type="entry name" value="T2SS_GspF_dom"/>
</dbReference>
<evidence type="ECO:0000256" key="6">
    <source>
        <dbReference type="ARBA" id="ARBA00023136"/>
    </source>
</evidence>
<dbReference type="PANTHER" id="PTHR30012:SF0">
    <property type="entry name" value="TYPE II SECRETION SYSTEM PROTEIN F-RELATED"/>
    <property type="match status" value="1"/>
</dbReference>
<feature type="domain" description="Type II secretion system protein GspF" evidence="8">
    <location>
        <begin position="65"/>
        <end position="168"/>
    </location>
</feature>
<dbReference type="GO" id="GO:0005886">
    <property type="term" value="C:plasma membrane"/>
    <property type="evidence" value="ECO:0007669"/>
    <property type="project" value="UniProtKB-SubCell"/>
</dbReference>
<accession>A0AAW9DKT5</accession>
<dbReference type="Gene3D" id="1.20.81.30">
    <property type="entry name" value="Type II secretion system (T2SS), domain F"/>
    <property type="match status" value="1"/>
</dbReference>
<evidence type="ECO:0000256" key="1">
    <source>
        <dbReference type="ARBA" id="ARBA00004651"/>
    </source>
</evidence>
<feature type="domain" description="Type II secretion system protein GspF" evidence="8">
    <location>
        <begin position="244"/>
        <end position="364"/>
    </location>
</feature>